<dbReference type="SUPFAM" id="SSF53335">
    <property type="entry name" value="S-adenosyl-L-methionine-dependent methyltransferases"/>
    <property type="match status" value="1"/>
</dbReference>
<keyword evidence="2" id="KW-0808">Transferase</keyword>
<dbReference type="AlphaFoldDB" id="A0A7V0XEQ3"/>
<dbReference type="GO" id="GO:0032259">
    <property type="term" value="P:methylation"/>
    <property type="evidence" value="ECO:0007669"/>
    <property type="project" value="UniProtKB-KW"/>
</dbReference>
<organism evidence="2">
    <name type="scientific">candidate division WOR-3 bacterium</name>
    <dbReference type="NCBI Taxonomy" id="2052148"/>
    <lineage>
        <taxon>Bacteria</taxon>
        <taxon>Bacteria division WOR-3</taxon>
    </lineage>
</organism>
<dbReference type="CDD" id="cd02440">
    <property type="entry name" value="AdoMet_MTases"/>
    <property type="match status" value="1"/>
</dbReference>
<name>A0A7V0XEQ3_UNCW3</name>
<dbReference type="GO" id="GO:0008168">
    <property type="term" value="F:methyltransferase activity"/>
    <property type="evidence" value="ECO:0007669"/>
    <property type="project" value="UniProtKB-KW"/>
</dbReference>
<dbReference type="Pfam" id="PF13847">
    <property type="entry name" value="Methyltransf_31"/>
    <property type="match status" value="1"/>
</dbReference>
<evidence type="ECO:0000259" key="1">
    <source>
        <dbReference type="Pfam" id="PF13847"/>
    </source>
</evidence>
<protein>
    <submittedName>
        <fullName evidence="2">Methyltransferase domain-containing protein</fullName>
    </submittedName>
</protein>
<proteinExistence type="predicted"/>
<sequence length="144" mass="16107">MDSEALALGRAVAGQAGVSDCVRFEERDILRLNSTLRREADIVLAIGILCGLPHRECVRYLRIFRRYLKPGGTLVASNVSVNMLRDDVFTAWLLLNATGWQLVYKTEEELRAIFEGAGFVWEGAYYDEPTRFHAMGVGRVPVTG</sequence>
<accession>A0A7V0XEQ3</accession>
<feature type="domain" description="Methyltransferase" evidence="1">
    <location>
        <begin position="2"/>
        <end position="101"/>
    </location>
</feature>
<keyword evidence="2" id="KW-0489">Methyltransferase</keyword>
<evidence type="ECO:0000313" key="2">
    <source>
        <dbReference type="EMBL" id="HDQ98825.1"/>
    </source>
</evidence>
<dbReference type="Gene3D" id="3.40.50.150">
    <property type="entry name" value="Vaccinia Virus protein VP39"/>
    <property type="match status" value="1"/>
</dbReference>
<gene>
    <name evidence="2" type="ORF">ENN51_00860</name>
</gene>
<dbReference type="Proteomes" id="UP000885672">
    <property type="component" value="Unassembled WGS sequence"/>
</dbReference>
<comment type="caution">
    <text evidence="2">The sequence shown here is derived from an EMBL/GenBank/DDBJ whole genome shotgun (WGS) entry which is preliminary data.</text>
</comment>
<dbReference type="InterPro" id="IPR025714">
    <property type="entry name" value="Methyltranfer_dom"/>
</dbReference>
<dbReference type="EMBL" id="DSBX01000025">
    <property type="protein sequence ID" value="HDQ98825.1"/>
    <property type="molecule type" value="Genomic_DNA"/>
</dbReference>
<dbReference type="InterPro" id="IPR029063">
    <property type="entry name" value="SAM-dependent_MTases_sf"/>
</dbReference>
<reference evidence="2" key="1">
    <citation type="journal article" date="2020" name="mSystems">
        <title>Genome- and Community-Level Interaction Insights into Carbon Utilization and Element Cycling Functions of Hydrothermarchaeota in Hydrothermal Sediment.</title>
        <authorList>
            <person name="Zhou Z."/>
            <person name="Liu Y."/>
            <person name="Xu W."/>
            <person name="Pan J."/>
            <person name="Luo Z.H."/>
            <person name="Li M."/>
        </authorList>
    </citation>
    <scope>NUCLEOTIDE SEQUENCE [LARGE SCALE GENOMIC DNA]</scope>
    <source>
        <strain evidence="2">SpSt-1182</strain>
    </source>
</reference>